<protein>
    <submittedName>
        <fullName evidence="2">Uncharacterized protein</fullName>
    </submittedName>
</protein>
<feature type="chain" id="PRO_5042059993" evidence="1">
    <location>
        <begin position="32"/>
        <end position="131"/>
    </location>
</feature>
<accession>A0AAD8AAY9</accession>
<name>A0AAD8AAY9_DIPPU</name>
<keyword evidence="1" id="KW-0732">Signal</keyword>
<reference evidence="2" key="1">
    <citation type="journal article" date="2023" name="IScience">
        <title>Live-bearing cockroach genome reveals convergent evolutionary mechanisms linked to viviparity in insects and beyond.</title>
        <authorList>
            <person name="Fouks B."/>
            <person name="Harrison M.C."/>
            <person name="Mikhailova A.A."/>
            <person name="Marchal E."/>
            <person name="English S."/>
            <person name="Carruthers M."/>
            <person name="Jennings E.C."/>
            <person name="Chiamaka E.L."/>
            <person name="Frigard R.A."/>
            <person name="Pippel M."/>
            <person name="Attardo G.M."/>
            <person name="Benoit J.B."/>
            <person name="Bornberg-Bauer E."/>
            <person name="Tobe S.S."/>
        </authorList>
    </citation>
    <scope>NUCLEOTIDE SEQUENCE</scope>
    <source>
        <strain evidence="2">Stay&amp;Tobe</strain>
    </source>
</reference>
<proteinExistence type="predicted"/>
<sequence length="131" mass="14967">MCCHSPSKNRINIIPRLINFILKLWLVSLESLSIDKITKMASSTHGQDSKQLKKKVSSVKIEKFMEAMGELETATIKMSSAFSLISNALELHQVDGKKEKEEIHKYAERVKDALEFVRVQSDTIEQKLTKF</sequence>
<feature type="signal peptide" evidence="1">
    <location>
        <begin position="1"/>
        <end position="31"/>
    </location>
</feature>
<reference evidence="2" key="2">
    <citation type="submission" date="2023-05" db="EMBL/GenBank/DDBJ databases">
        <authorList>
            <person name="Fouks B."/>
        </authorList>
    </citation>
    <scope>NUCLEOTIDE SEQUENCE</scope>
    <source>
        <strain evidence="2">Stay&amp;Tobe</strain>
        <tissue evidence="2">Testes</tissue>
    </source>
</reference>
<comment type="caution">
    <text evidence="2">The sequence shown here is derived from an EMBL/GenBank/DDBJ whole genome shotgun (WGS) entry which is preliminary data.</text>
</comment>
<evidence type="ECO:0000256" key="1">
    <source>
        <dbReference type="SAM" id="SignalP"/>
    </source>
</evidence>
<gene>
    <name evidence="2" type="ORF">L9F63_013080</name>
</gene>
<dbReference type="Proteomes" id="UP001233999">
    <property type="component" value="Unassembled WGS sequence"/>
</dbReference>
<organism evidence="2 3">
    <name type="scientific">Diploptera punctata</name>
    <name type="common">Pacific beetle cockroach</name>
    <dbReference type="NCBI Taxonomy" id="6984"/>
    <lineage>
        <taxon>Eukaryota</taxon>
        <taxon>Metazoa</taxon>
        <taxon>Ecdysozoa</taxon>
        <taxon>Arthropoda</taxon>
        <taxon>Hexapoda</taxon>
        <taxon>Insecta</taxon>
        <taxon>Pterygota</taxon>
        <taxon>Neoptera</taxon>
        <taxon>Polyneoptera</taxon>
        <taxon>Dictyoptera</taxon>
        <taxon>Blattodea</taxon>
        <taxon>Blaberoidea</taxon>
        <taxon>Blaberidae</taxon>
        <taxon>Diplopterinae</taxon>
        <taxon>Diploptera</taxon>
    </lineage>
</organism>
<keyword evidence="3" id="KW-1185">Reference proteome</keyword>
<evidence type="ECO:0000313" key="3">
    <source>
        <dbReference type="Proteomes" id="UP001233999"/>
    </source>
</evidence>
<evidence type="ECO:0000313" key="2">
    <source>
        <dbReference type="EMBL" id="KAJ9595717.1"/>
    </source>
</evidence>
<dbReference type="AlphaFoldDB" id="A0AAD8AAY9"/>
<dbReference type="EMBL" id="JASPKZ010002318">
    <property type="protein sequence ID" value="KAJ9595717.1"/>
    <property type="molecule type" value="Genomic_DNA"/>
</dbReference>